<comment type="caution">
    <text evidence="3">The sequence shown here is derived from an EMBL/GenBank/DDBJ whole genome shotgun (WGS) entry which is preliminary data.</text>
</comment>
<dbReference type="Proteomes" id="UP000681967">
    <property type="component" value="Unassembled WGS sequence"/>
</dbReference>
<evidence type="ECO:0000313" key="3">
    <source>
        <dbReference type="EMBL" id="CAF4208812.1"/>
    </source>
</evidence>
<keyword evidence="2" id="KW-0812">Transmembrane</keyword>
<evidence type="ECO:0000256" key="2">
    <source>
        <dbReference type="SAM" id="Phobius"/>
    </source>
</evidence>
<evidence type="ECO:0000313" key="4">
    <source>
        <dbReference type="Proteomes" id="UP000681967"/>
    </source>
</evidence>
<keyword evidence="2" id="KW-0472">Membrane</keyword>
<evidence type="ECO:0000256" key="1">
    <source>
        <dbReference type="SAM" id="MobiDB-lite"/>
    </source>
</evidence>
<feature type="region of interest" description="Disordered" evidence="1">
    <location>
        <begin position="23"/>
        <end position="48"/>
    </location>
</feature>
<dbReference type="EMBL" id="CAJOBH010018844">
    <property type="protein sequence ID" value="CAF4208812.1"/>
    <property type="molecule type" value="Genomic_DNA"/>
</dbReference>
<dbReference type="AlphaFoldDB" id="A0A8S2SLZ8"/>
<accession>A0A8S2SLZ8</accession>
<name>A0A8S2SLZ8_9BILA</name>
<feature type="transmembrane region" description="Helical" evidence="2">
    <location>
        <begin position="92"/>
        <end position="111"/>
    </location>
</feature>
<feature type="compositionally biased region" description="Basic and acidic residues" evidence="1">
    <location>
        <begin position="23"/>
        <end position="33"/>
    </location>
</feature>
<organism evidence="3 4">
    <name type="scientific">Rotaria magnacalcarata</name>
    <dbReference type="NCBI Taxonomy" id="392030"/>
    <lineage>
        <taxon>Eukaryota</taxon>
        <taxon>Metazoa</taxon>
        <taxon>Spiralia</taxon>
        <taxon>Gnathifera</taxon>
        <taxon>Rotifera</taxon>
        <taxon>Eurotatoria</taxon>
        <taxon>Bdelloidea</taxon>
        <taxon>Philodinida</taxon>
        <taxon>Philodinidae</taxon>
        <taxon>Rotaria</taxon>
    </lineage>
</organism>
<proteinExistence type="predicted"/>
<reference evidence="3" key="1">
    <citation type="submission" date="2021-02" db="EMBL/GenBank/DDBJ databases">
        <authorList>
            <person name="Nowell W R."/>
        </authorList>
    </citation>
    <scope>NUCLEOTIDE SEQUENCE</scope>
</reference>
<gene>
    <name evidence="3" type="ORF">BYL167_LOCUS23924</name>
</gene>
<sequence>MEKNIVSSIDVEVNDRVRRLVAEEKKARDRQPVEKQISQPQQESPTKELTDIIVPEEKIEEIPSVKDTVLPKLEITSLPTPEKIIAHESNRFDLNVIFVICFLLSQALLWYKLFSLERNVITPASFCSDYCKNVPK</sequence>
<protein>
    <submittedName>
        <fullName evidence="3">Uncharacterized protein</fullName>
    </submittedName>
</protein>
<keyword evidence="2" id="KW-1133">Transmembrane helix</keyword>